<dbReference type="EMBL" id="CP032096">
    <property type="protein sequence ID" value="QBZ82513.1"/>
    <property type="molecule type" value="Genomic_DNA"/>
</dbReference>
<dbReference type="GO" id="GO:0004373">
    <property type="term" value="F:alpha-1,4-glucan glucosyltransferase (UDP-glucose donor) activity"/>
    <property type="evidence" value="ECO:0007669"/>
    <property type="project" value="InterPro"/>
</dbReference>
<dbReference type="Pfam" id="PF08323">
    <property type="entry name" value="Glyco_transf_5"/>
    <property type="match status" value="1"/>
</dbReference>
<reference evidence="14 15" key="1">
    <citation type="submission" date="2018-08" db="EMBL/GenBank/DDBJ databases">
        <title>Horizontal acquisition of hydrogen conversion ability and other habitat adaptations in Hydrogenovibrio crunogenus strains.</title>
        <authorList>
            <person name="Gonnella G."/>
            <person name="Adam N."/>
            <person name="Perner M."/>
        </authorList>
    </citation>
    <scope>NUCLEOTIDE SEQUENCE [LARGE SCALE GENOMIC DNA]</scope>
    <source>
        <strain evidence="14 15">SP-41</strain>
    </source>
</reference>
<keyword evidence="7 11" id="KW-0328">Glycosyltransferase</keyword>
<evidence type="ECO:0000256" key="7">
    <source>
        <dbReference type="ARBA" id="ARBA00022676"/>
    </source>
</evidence>
<name>A0A4P7NXN5_9GAMM</name>
<dbReference type="NCBIfam" id="TIGR02095">
    <property type="entry name" value="glgA"/>
    <property type="match status" value="1"/>
</dbReference>
<dbReference type="SUPFAM" id="SSF53756">
    <property type="entry name" value="UDP-Glycosyltransferase/glycogen phosphorylase"/>
    <property type="match status" value="1"/>
</dbReference>
<comment type="function">
    <text evidence="2 11">Synthesizes alpha-1,4-glucan chains using ADP-glucose.</text>
</comment>
<dbReference type="UniPathway" id="UPA00164"/>
<dbReference type="GO" id="GO:0009011">
    <property type="term" value="F:alpha-1,4-glucan glucosyltransferase (ADP-glucose donor) activity"/>
    <property type="evidence" value="ECO:0007669"/>
    <property type="project" value="UniProtKB-UniRule"/>
</dbReference>
<dbReference type="CDD" id="cd03791">
    <property type="entry name" value="GT5_Glycogen_synthase_DULL1-like"/>
    <property type="match status" value="1"/>
</dbReference>
<proteinExistence type="inferred from homology"/>
<evidence type="ECO:0000256" key="5">
    <source>
        <dbReference type="ARBA" id="ARBA00012588"/>
    </source>
</evidence>
<dbReference type="Gene3D" id="3.40.50.2000">
    <property type="entry name" value="Glycogen Phosphorylase B"/>
    <property type="match status" value="2"/>
</dbReference>
<dbReference type="HAMAP" id="MF_00484">
    <property type="entry name" value="Glycogen_synth"/>
    <property type="match status" value="1"/>
</dbReference>
<dbReference type="OrthoDB" id="9808590at2"/>
<evidence type="ECO:0000256" key="3">
    <source>
        <dbReference type="ARBA" id="ARBA00004964"/>
    </source>
</evidence>
<evidence type="ECO:0000256" key="6">
    <source>
        <dbReference type="ARBA" id="ARBA00019935"/>
    </source>
</evidence>
<feature type="domain" description="Glycosyl transferase family 1" evidence="12">
    <location>
        <begin position="301"/>
        <end position="454"/>
    </location>
</feature>
<comment type="similarity">
    <text evidence="4 11">Belongs to the glycosyltransferase 1 family. Bacterial/plant glycogen synthase subfamily.</text>
</comment>
<keyword evidence="9 11" id="KW-0320">Glycogen biosynthesis</keyword>
<evidence type="ECO:0000313" key="14">
    <source>
        <dbReference type="EMBL" id="QBZ82513.1"/>
    </source>
</evidence>
<dbReference type="InterPro" id="IPR011835">
    <property type="entry name" value="GS/SS"/>
</dbReference>
<keyword evidence="15" id="KW-1185">Reference proteome</keyword>
<evidence type="ECO:0000259" key="12">
    <source>
        <dbReference type="Pfam" id="PF00534"/>
    </source>
</evidence>
<gene>
    <name evidence="11 14" type="primary">glgA</name>
    <name evidence="14" type="ORF">GHNINEIG_00543</name>
</gene>
<protein>
    <recommendedName>
        <fullName evidence="6 11">Glycogen synthase</fullName>
        <ecNumber evidence="5 11">2.4.1.21</ecNumber>
    </recommendedName>
    <alternativeName>
        <fullName evidence="10 11">Starch [bacterial glycogen] synthase</fullName>
    </alternativeName>
</protein>
<evidence type="ECO:0000256" key="1">
    <source>
        <dbReference type="ARBA" id="ARBA00001478"/>
    </source>
</evidence>
<evidence type="ECO:0000256" key="10">
    <source>
        <dbReference type="ARBA" id="ARBA00031722"/>
    </source>
</evidence>
<evidence type="ECO:0000256" key="4">
    <source>
        <dbReference type="ARBA" id="ARBA00010281"/>
    </source>
</evidence>
<evidence type="ECO:0000256" key="8">
    <source>
        <dbReference type="ARBA" id="ARBA00022679"/>
    </source>
</evidence>
<dbReference type="PANTHER" id="PTHR45825:SF11">
    <property type="entry name" value="ALPHA AMYLASE DOMAIN-CONTAINING PROTEIN"/>
    <property type="match status" value="1"/>
</dbReference>
<feature type="domain" description="Starch synthase catalytic" evidence="13">
    <location>
        <begin position="2"/>
        <end position="241"/>
    </location>
</feature>
<sequence>MKILFATSEAHPLIKTGGLADVSGSLPDAYHHLKQKVRMIIPAYGDIWEKVFDVKQLSELSITACGRHLHVRIHVASAEGIDVPIWLVDVPELFHRPGNPYLALDGKDWWDNGERFGVFSKVVTEVAMNRAGLKWQPDLVQTNDWQTGLVPALLTLERERPKTVFTIHNMAYAGLFPKSLFEGLGLPWKWWEAYNGIEFYGNMSMLKAGIQMADWVTTVSPTYAKEITFPEYAYGLEGLLIKRLEQRRLLGILNGIDEDVWNPKTDPFIRYHYSVEKGRVVSKKRNKKDMLDFWDLPTSVLDADDPVIGLVGRLVPQKGIDLVLDVLPELIEQTNARFVIVGTGDSLFEYQLTELAHQYPDRLMVYIGYSESLAHKVEAGADLFLMPSRFEPCGLNQLYSLVYGTPPIVHSTGGLSDTVVNATKENLATGQATGFVFYDPSRQALKSTILHALHLFSKKGTWQKLQKNGMRQDFSWTRSAKQYLVLFKAMV</sequence>
<evidence type="ECO:0000256" key="2">
    <source>
        <dbReference type="ARBA" id="ARBA00002764"/>
    </source>
</evidence>
<comment type="catalytic activity">
    <reaction evidence="1 11">
        <text>[(1-&gt;4)-alpha-D-glucosyl](n) + ADP-alpha-D-glucose = [(1-&gt;4)-alpha-D-glucosyl](n+1) + ADP + H(+)</text>
        <dbReference type="Rhea" id="RHEA:18189"/>
        <dbReference type="Rhea" id="RHEA-COMP:9584"/>
        <dbReference type="Rhea" id="RHEA-COMP:9587"/>
        <dbReference type="ChEBI" id="CHEBI:15378"/>
        <dbReference type="ChEBI" id="CHEBI:15444"/>
        <dbReference type="ChEBI" id="CHEBI:57498"/>
        <dbReference type="ChEBI" id="CHEBI:456216"/>
        <dbReference type="EC" id="2.4.1.21"/>
    </reaction>
</comment>
<dbReference type="RefSeq" id="WP_135795218.1">
    <property type="nucleotide sequence ID" value="NZ_CP032096.1"/>
</dbReference>
<feature type="binding site" evidence="11">
    <location>
        <position position="15"/>
    </location>
    <ligand>
        <name>ADP-alpha-D-glucose</name>
        <dbReference type="ChEBI" id="CHEBI:57498"/>
    </ligand>
</feature>
<dbReference type="GO" id="GO:0005978">
    <property type="term" value="P:glycogen biosynthetic process"/>
    <property type="evidence" value="ECO:0007669"/>
    <property type="project" value="UniProtKB-UniRule"/>
</dbReference>
<comment type="pathway">
    <text evidence="3 11">Glycan biosynthesis; glycogen biosynthesis.</text>
</comment>
<dbReference type="InterPro" id="IPR001296">
    <property type="entry name" value="Glyco_trans_1"/>
</dbReference>
<keyword evidence="8 11" id="KW-0808">Transferase</keyword>
<dbReference type="Pfam" id="PF00534">
    <property type="entry name" value="Glycos_transf_1"/>
    <property type="match status" value="1"/>
</dbReference>
<evidence type="ECO:0000313" key="15">
    <source>
        <dbReference type="Proteomes" id="UP000296201"/>
    </source>
</evidence>
<organism evidence="14 15">
    <name type="scientific">Hydrogenovibrio crunogenus</name>
    <dbReference type="NCBI Taxonomy" id="39765"/>
    <lineage>
        <taxon>Bacteria</taxon>
        <taxon>Pseudomonadati</taxon>
        <taxon>Pseudomonadota</taxon>
        <taxon>Gammaproteobacteria</taxon>
        <taxon>Thiotrichales</taxon>
        <taxon>Piscirickettsiaceae</taxon>
        <taxon>Hydrogenovibrio</taxon>
    </lineage>
</organism>
<dbReference type="InterPro" id="IPR013534">
    <property type="entry name" value="Starch_synth_cat_dom"/>
</dbReference>
<evidence type="ECO:0000259" key="13">
    <source>
        <dbReference type="Pfam" id="PF08323"/>
    </source>
</evidence>
<dbReference type="EC" id="2.4.1.21" evidence="5 11"/>
<evidence type="ECO:0000256" key="9">
    <source>
        <dbReference type="ARBA" id="ARBA00023056"/>
    </source>
</evidence>
<accession>A0A4P7NXN5</accession>
<dbReference type="NCBIfam" id="NF001899">
    <property type="entry name" value="PRK00654.1-2"/>
    <property type="match status" value="1"/>
</dbReference>
<dbReference type="Proteomes" id="UP000296201">
    <property type="component" value="Chromosome"/>
</dbReference>
<evidence type="ECO:0000256" key="11">
    <source>
        <dbReference type="HAMAP-Rule" id="MF_00484"/>
    </source>
</evidence>
<dbReference type="PANTHER" id="PTHR45825">
    <property type="entry name" value="GRANULE-BOUND STARCH SYNTHASE 1, CHLOROPLASTIC/AMYLOPLASTIC"/>
    <property type="match status" value="1"/>
</dbReference>
<dbReference type="AlphaFoldDB" id="A0A4P7NXN5"/>